<protein>
    <submittedName>
        <fullName evidence="3">M56 family metallopeptidase</fullName>
    </submittedName>
</protein>
<keyword evidence="1" id="KW-0812">Transmembrane</keyword>
<feature type="transmembrane region" description="Helical" evidence="1">
    <location>
        <begin position="253"/>
        <end position="272"/>
    </location>
</feature>
<accession>A0A858RME9</accession>
<evidence type="ECO:0000259" key="2">
    <source>
        <dbReference type="Pfam" id="PF05569"/>
    </source>
</evidence>
<keyword evidence="4" id="KW-1185">Reference proteome</keyword>
<evidence type="ECO:0000313" key="3">
    <source>
        <dbReference type="EMBL" id="QJE97885.1"/>
    </source>
</evidence>
<evidence type="ECO:0000313" key="4">
    <source>
        <dbReference type="Proteomes" id="UP000501812"/>
    </source>
</evidence>
<proteinExistence type="predicted"/>
<dbReference type="EMBL" id="CP051774">
    <property type="protein sequence ID" value="QJE97885.1"/>
    <property type="molecule type" value="Genomic_DNA"/>
</dbReference>
<gene>
    <name evidence="3" type="ORF">HHL09_19540</name>
</gene>
<dbReference type="Proteomes" id="UP000501812">
    <property type="component" value="Chromosome"/>
</dbReference>
<sequence>MIATAIAFSLIAATAVWLAGRRDVARDPRLTLCALILLALFPLLFFLPKWEVLPPADVAEEQSAFMRWLPWIWGIGVAIASQRLVTALAQLLKWRRESERVGVREAGDLIVDVRLLRSYPGPVAAGIWSPVIFVPAEWEEWPPETREAVLAHEMKHHQRRDPLWRAIGAVACTLHWCNPLVWWMSRRLADQCEFACDEAVVADGFRADRYANVLCDLAASAKAPATTLAMAHQGGLEARVRRMMTKVPRGSRAALVLLIVFTALTAIGLVILRRAERPAKPAIPVEEIRTRLEADPFPGD</sequence>
<dbReference type="InterPro" id="IPR052173">
    <property type="entry name" value="Beta-lactam_resp_regulator"/>
</dbReference>
<dbReference type="KEGG" id="luo:HHL09_19540"/>
<keyword evidence="1" id="KW-0472">Membrane</keyword>
<name>A0A858RME9_9BACT</name>
<feature type="transmembrane region" description="Helical" evidence="1">
    <location>
        <begin position="30"/>
        <end position="48"/>
    </location>
</feature>
<dbReference type="PANTHER" id="PTHR34978:SF3">
    <property type="entry name" value="SLR0241 PROTEIN"/>
    <property type="match status" value="1"/>
</dbReference>
<reference evidence="3 4" key="1">
    <citation type="submission" date="2020-04" db="EMBL/GenBank/DDBJ databases">
        <title>Luteolibacter sp. G-1-1-1 isolated from soil.</title>
        <authorList>
            <person name="Dahal R.H."/>
        </authorList>
    </citation>
    <scope>NUCLEOTIDE SEQUENCE [LARGE SCALE GENOMIC DNA]</scope>
    <source>
        <strain evidence="3 4">G-1-1-1</strain>
    </source>
</reference>
<dbReference type="Pfam" id="PF05569">
    <property type="entry name" value="Peptidase_M56"/>
    <property type="match status" value="1"/>
</dbReference>
<feature type="domain" description="Peptidase M56" evidence="2">
    <location>
        <begin position="104"/>
        <end position="240"/>
    </location>
</feature>
<dbReference type="CDD" id="cd07341">
    <property type="entry name" value="M56_BlaR1_MecR1_like"/>
    <property type="match status" value="1"/>
</dbReference>
<dbReference type="AlphaFoldDB" id="A0A858RME9"/>
<feature type="transmembrane region" description="Helical" evidence="1">
    <location>
        <begin position="68"/>
        <end position="92"/>
    </location>
</feature>
<dbReference type="InterPro" id="IPR008756">
    <property type="entry name" value="Peptidase_M56"/>
</dbReference>
<organism evidence="3 4">
    <name type="scientific">Luteolibacter luteus</name>
    <dbReference type="NCBI Taxonomy" id="2728835"/>
    <lineage>
        <taxon>Bacteria</taxon>
        <taxon>Pseudomonadati</taxon>
        <taxon>Verrucomicrobiota</taxon>
        <taxon>Verrucomicrobiia</taxon>
        <taxon>Verrucomicrobiales</taxon>
        <taxon>Verrucomicrobiaceae</taxon>
        <taxon>Luteolibacter</taxon>
    </lineage>
</organism>
<keyword evidence="1" id="KW-1133">Transmembrane helix</keyword>
<dbReference type="PANTHER" id="PTHR34978">
    <property type="entry name" value="POSSIBLE SENSOR-TRANSDUCER PROTEIN BLAR"/>
    <property type="match status" value="1"/>
</dbReference>
<dbReference type="RefSeq" id="WP_169456311.1">
    <property type="nucleotide sequence ID" value="NZ_CP051774.1"/>
</dbReference>
<evidence type="ECO:0000256" key="1">
    <source>
        <dbReference type="SAM" id="Phobius"/>
    </source>
</evidence>